<comment type="caution">
    <text evidence="2">The sequence shown here is derived from an EMBL/GenBank/DDBJ whole genome shotgun (WGS) entry which is preliminary data.</text>
</comment>
<proteinExistence type="predicted"/>
<evidence type="ECO:0000313" key="3">
    <source>
        <dbReference type="Proteomes" id="UP001498238"/>
    </source>
</evidence>
<evidence type="ECO:0000256" key="1">
    <source>
        <dbReference type="SAM" id="MobiDB-lite"/>
    </source>
</evidence>
<dbReference type="RefSeq" id="WP_339393317.1">
    <property type="nucleotide sequence ID" value="NZ_BAAAAF010000010.1"/>
</dbReference>
<feature type="region of interest" description="Disordered" evidence="1">
    <location>
        <begin position="276"/>
        <end position="298"/>
    </location>
</feature>
<evidence type="ECO:0000313" key="2">
    <source>
        <dbReference type="EMBL" id="GAA0036575.1"/>
    </source>
</evidence>
<reference evidence="2 3" key="1">
    <citation type="submission" date="2024-01" db="EMBL/GenBank/DDBJ databases">
        <title>Characterization of antibiotic resistant novel bacterial strains and their environmental applications.</title>
        <authorList>
            <person name="Manzoor S."/>
            <person name="Abbas S."/>
            <person name="Arshad M."/>
            <person name="Ahmed I."/>
        </authorList>
    </citation>
    <scope>NUCLEOTIDE SEQUENCE [LARGE SCALE GENOMIC DNA]</scope>
    <source>
        <strain evidence="2 3">NCCP-602</strain>
    </source>
</reference>
<feature type="region of interest" description="Disordered" evidence="1">
    <location>
        <begin position="371"/>
        <end position="393"/>
    </location>
</feature>
<organism evidence="2 3">
    <name type="scientific">Brevibacterium metallidurans</name>
    <dbReference type="NCBI Taxonomy" id="1482676"/>
    <lineage>
        <taxon>Bacteria</taxon>
        <taxon>Bacillati</taxon>
        <taxon>Actinomycetota</taxon>
        <taxon>Actinomycetes</taxon>
        <taxon>Micrococcales</taxon>
        <taxon>Brevibacteriaceae</taxon>
        <taxon>Brevibacterium</taxon>
    </lineage>
</organism>
<name>A0ABP3C9Y2_9MICO</name>
<gene>
    <name evidence="2" type="ORF">NCCP602_25360</name>
</gene>
<protein>
    <submittedName>
        <fullName evidence="2">Uncharacterized protein</fullName>
    </submittedName>
</protein>
<sequence>MRLPDIPRRHRLLVRTVSTIGSGALSIVRRRDFAPEHRTAARAAYAVATAALTWLGGTKAFANTDTDLFDFGGGEAGEPARYAEDEAFAFVGEDPDAWWVEDATWKSQAFLNLVASLGAGAAGWFLWTPIQNLKDTVDARLPDGVGRGLNAALNSSVMAGTAFALDKAEEFIAGEAIDGHIDFGDVEIDLPARIRASLDALLDQPHPQSQDVAEVVRAQLDHARFFVSVTYSRKQFPGSEPIELSDADLATMLAEEEVSTIDVHLDSEAPRTIPANQTYPVSGLFAPSTDDDAERSGEPGVYELSLDIRDGLLGSINLYSVDADLDAEVAAMTADHLGASAPGTFHPEGVAGWLETEHIDEDEVDLAEEPADPPLTLADWPAPADLTFRTDGA</sequence>
<keyword evidence="3" id="KW-1185">Reference proteome</keyword>
<dbReference type="EMBL" id="BAAAAF010000010">
    <property type="protein sequence ID" value="GAA0036575.1"/>
    <property type="molecule type" value="Genomic_DNA"/>
</dbReference>
<dbReference type="Proteomes" id="UP001498238">
    <property type="component" value="Unassembled WGS sequence"/>
</dbReference>
<accession>A0ABP3C9Y2</accession>